<protein>
    <recommendedName>
        <fullName evidence="5">Tyrosine-protein kinase ephrin type A/B receptor-like domain-containing protein</fullName>
    </recommendedName>
</protein>
<keyword evidence="3" id="KW-0472">Membrane</keyword>
<keyword evidence="2" id="KW-0677">Repeat</keyword>
<accession>A0A1R2CI76</accession>
<dbReference type="Pfam" id="PF07699">
    <property type="entry name" value="Ephrin_rec_like"/>
    <property type="match status" value="1"/>
</dbReference>
<feature type="signal peptide" evidence="4">
    <location>
        <begin position="1"/>
        <end position="15"/>
    </location>
</feature>
<organism evidence="6 7">
    <name type="scientific">Stentor coeruleus</name>
    <dbReference type="NCBI Taxonomy" id="5963"/>
    <lineage>
        <taxon>Eukaryota</taxon>
        <taxon>Sar</taxon>
        <taxon>Alveolata</taxon>
        <taxon>Ciliophora</taxon>
        <taxon>Postciliodesmatophora</taxon>
        <taxon>Heterotrichea</taxon>
        <taxon>Heterotrichida</taxon>
        <taxon>Stentoridae</taxon>
        <taxon>Stentor</taxon>
    </lineage>
</organism>
<evidence type="ECO:0000256" key="4">
    <source>
        <dbReference type="SAM" id="SignalP"/>
    </source>
</evidence>
<feature type="chain" id="PRO_5012073970" description="Tyrosine-protein kinase ephrin type A/B receptor-like domain-containing protein" evidence="4">
    <location>
        <begin position="16"/>
        <end position="1159"/>
    </location>
</feature>
<evidence type="ECO:0000256" key="2">
    <source>
        <dbReference type="ARBA" id="ARBA00022737"/>
    </source>
</evidence>
<dbReference type="OrthoDB" id="346529at2759"/>
<reference evidence="6 7" key="1">
    <citation type="submission" date="2016-11" db="EMBL/GenBank/DDBJ databases">
        <title>The macronuclear genome of Stentor coeruleus: a giant cell with tiny introns.</title>
        <authorList>
            <person name="Slabodnick M."/>
            <person name="Ruby J.G."/>
            <person name="Reiff S.B."/>
            <person name="Swart E.C."/>
            <person name="Gosai S."/>
            <person name="Prabakaran S."/>
            <person name="Witkowska E."/>
            <person name="Larue G.E."/>
            <person name="Fisher S."/>
            <person name="Freeman R.M."/>
            <person name="Gunawardena J."/>
            <person name="Chu W."/>
            <person name="Stover N.A."/>
            <person name="Gregory B.D."/>
            <person name="Nowacki M."/>
            <person name="Derisi J."/>
            <person name="Roy S.W."/>
            <person name="Marshall W.F."/>
            <person name="Sood P."/>
        </authorList>
    </citation>
    <scope>NUCLEOTIDE SEQUENCE [LARGE SCALE GENOMIC DNA]</scope>
    <source>
        <strain evidence="6">WM001</strain>
    </source>
</reference>
<evidence type="ECO:0000313" key="6">
    <source>
        <dbReference type="EMBL" id="OMJ88717.1"/>
    </source>
</evidence>
<keyword evidence="3" id="KW-1133">Transmembrane helix</keyword>
<keyword evidence="1" id="KW-0880">Kelch repeat</keyword>
<keyword evidence="3" id="KW-0812">Transmembrane</keyword>
<evidence type="ECO:0000256" key="3">
    <source>
        <dbReference type="SAM" id="Phobius"/>
    </source>
</evidence>
<evidence type="ECO:0000256" key="1">
    <source>
        <dbReference type="ARBA" id="ARBA00022441"/>
    </source>
</evidence>
<sequence length="1159" mass="132360">MKFITLVVLFTFSFGLIVSPIPENLTPPSFRRAISVAYHQESNTIYVFGGGRQSGETFTNILWKYNIVTNKWNQVPLNSPNIPEPRAGCSMTIFNNSIYVYGGATNYGPSSDFWKYDLDQYIWTEIDVNGDAPPEKAFMAYCTFEWNNTYFMAMFGGYNQISSSNDLYLLNLETLTWTNKIYKEGDDKPENRVGAAMYFYNESLYMWGLSDGNKENSENVFVYRYELSEERWYIVCKNKENISARNYHTITIYNDYFYVIYGVYLREGFEPTVIKRINLLTCSEWKVADFNATDLKLFMFGAVHDGSDVYAVCGSTQAEQFNSVIRLDIKNHQIEHESKNYYTFKRRHSYSLFRVENQLLLFGGADEEKSYNELYVFNIDTEKWNLIIAEGDPPSARYGHCSAIYEGLYLIVFGGEDSDKKFDDFFMFNIKTKEWKEIIPTTSPAGRSGCCMAAFEKYIIVQGGKTTSEVTEDIMILDMHTKELHIINKYENYKNAAVQNHKCWVEGSNNNDSNIISLIIATGEYSTGQPLENVVNLKFNLSNLDNKAQLSTRHSYKEEYRWALAGVIPLDNYFLVIGGSIWSMYASNKIFLITYKEGDNHTIIPLNPNVDEQIYFYRHDIEQYGRNIYVSFSGATYSNVVKKQYLLSHFYKMIPDDNEKIYIPCSSGTYGEKCKPCPAGTYKSSLGSTDCVKCPQGTYNMDESASSLESCFPCRFGYYSNEEGAALCKECEEGFYCPVGSLSQGVKKIYESVVTSQPLDYTANPYDPFYGRVYYFVYFTGTLIFLVYIFFPEFRKKIIKIDYFSEKHATKIGEPILKVRTSLGGLVTIIFTVFQIIYISKAFTSYRTDNILETKALVPAVTRSEVFSGTKFSVVTEFIHYPGVCVEETYNNCSRYFYKTLQDVDGANVFCKKLNDTCIITFECPDCILIGDPIISYSLCGFGSLASGIRVKASSTSSIPGYDSEESFYIGFSNGSVFRGQTKSEFFFEVTRSIFESDSSDWKSGTTGYHIGPQAPPNYGSTVSGLNINYENCVGAKIYLDLNGSVLVTRRILKLEFILLVTSTIAAVFGFLEIFGLGMIIGERIEDYYKYRLLKMVKFQWILEGREIVVRSFDYETVRNRCAKIKPLSVDAKVQPHVRNISIHHSHSECGNITQISEI</sequence>
<dbReference type="SUPFAM" id="SSF117281">
    <property type="entry name" value="Kelch motif"/>
    <property type="match status" value="2"/>
</dbReference>
<name>A0A1R2CI76_9CILI</name>
<dbReference type="Gene3D" id="2.10.50.10">
    <property type="entry name" value="Tumor Necrosis Factor Receptor, subunit A, domain 2"/>
    <property type="match status" value="1"/>
</dbReference>
<feature type="transmembrane region" description="Helical" evidence="3">
    <location>
        <begin position="1057"/>
        <end position="1082"/>
    </location>
</feature>
<keyword evidence="7" id="KW-1185">Reference proteome</keyword>
<dbReference type="InterPro" id="IPR011641">
    <property type="entry name" value="Tyr-kin_ephrin_A/B_rcpt-like"/>
</dbReference>
<gene>
    <name evidence="6" type="ORF">SteCoe_9259</name>
</gene>
<dbReference type="EMBL" id="MPUH01000143">
    <property type="protein sequence ID" value="OMJ88717.1"/>
    <property type="molecule type" value="Genomic_DNA"/>
</dbReference>
<evidence type="ECO:0000259" key="5">
    <source>
        <dbReference type="Pfam" id="PF07699"/>
    </source>
</evidence>
<dbReference type="Proteomes" id="UP000187209">
    <property type="component" value="Unassembled WGS sequence"/>
</dbReference>
<feature type="domain" description="Tyrosine-protein kinase ephrin type A/B receptor-like" evidence="5">
    <location>
        <begin position="671"/>
        <end position="711"/>
    </location>
</feature>
<evidence type="ECO:0000313" key="7">
    <source>
        <dbReference type="Proteomes" id="UP000187209"/>
    </source>
</evidence>
<dbReference type="SMART" id="SM00612">
    <property type="entry name" value="Kelch"/>
    <property type="match status" value="3"/>
</dbReference>
<dbReference type="SUPFAM" id="SSF57184">
    <property type="entry name" value="Growth factor receptor domain"/>
    <property type="match status" value="1"/>
</dbReference>
<dbReference type="InterPro" id="IPR006652">
    <property type="entry name" value="Kelch_1"/>
</dbReference>
<dbReference type="Pfam" id="PF24681">
    <property type="entry name" value="Kelch_KLHDC2_KLHL20_DRC7"/>
    <property type="match status" value="2"/>
</dbReference>
<dbReference type="PANTHER" id="PTHR46093:SF18">
    <property type="entry name" value="FIBRONECTIN TYPE-III DOMAIN-CONTAINING PROTEIN"/>
    <property type="match status" value="1"/>
</dbReference>
<dbReference type="AlphaFoldDB" id="A0A1R2CI76"/>
<dbReference type="Gene3D" id="2.120.10.80">
    <property type="entry name" value="Kelch-type beta propeller"/>
    <property type="match status" value="2"/>
</dbReference>
<dbReference type="InterPro" id="IPR015915">
    <property type="entry name" value="Kelch-typ_b-propeller"/>
</dbReference>
<dbReference type="SMART" id="SM01411">
    <property type="entry name" value="Ephrin_rec_like"/>
    <property type="match status" value="2"/>
</dbReference>
<keyword evidence="4" id="KW-0732">Signal</keyword>
<dbReference type="InterPro" id="IPR009030">
    <property type="entry name" value="Growth_fac_rcpt_cys_sf"/>
</dbReference>
<feature type="transmembrane region" description="Helical" evidence="3">
    <location>
        <begin position="821"/>
        <end position="840"/>
    </location>
</feature>
<proteinExistence type="predicted"/>
<feature type="transmembrane region" description="Helical" evidence="3">
    <location>
        <begin position="773"/>
        <end position="791"/>
    </location>
</feature>
<comment type="caution">
    <text evidence="6">The sequence shown here is derived from an EMBL/GenBank/DDBJ whole genome shotgun (WGS) entry which is preliminary data.</text>
</comment>
<dbReference type="PANTHER" id="PTHR46093">
    <property type="entry name" value="ACYL-COA-BINDING DOMAIN-CONTAINING PROTEIN 5"/>
    <property type="match status" value="1"/>
</dbReference>